<dbReference type="Pfam" id="PF04082">
    <property type="entry name" value="Fungal_trans"/>
    <property type="match status" value="1"/>
</dbReference>
<evidence type="ECO:0000256" key="9">
    <source>
        <dbReference type="SAM" id="MobiDB-lite"/>
    </source>
</evidence>
<keyword evidence="4" id="KW-0223">Dioxygenase</keyword>
<dbReference type="GO" id="GO:0016705">
    <property type="term" value="F:oxidoreductase activity, acting on paired donors, with incorporation or reduction of molecular oxygen"/>
    <property type="evidence" value="ECO:0007669"/>
    <property type="project" value="InterPro"/>
</dbReference>
<dbReference type="GO" id="GO:0008270">
    <property type="term" value="F:zinc ion binding"/>
    <property type="evidence" value="ECO:0007669"/>
    <property type="project" value="InterPro"/>
</dbReference>
<dbReference type="GO" id="GO:0006351">
    <property type="term" value="P:DNA-templated transcription"/>
    <property type="evidence" value="ECO:0007669"/>
    <property type="project" value="InterPro"/>
</dbReference>
<dbReference type="Gene3D" id="2.60.120.620">
    <property type="entry name" value="q2cbj1_9rhob like domain"/>
    <property type="match status" value="1"/>
</dbReference>
<keyword evidence="8" id="KW-0539">Nucleus</keyword>
<comment type="caution">
    <text evidence="11">The sequence shown here is derived from an EMBL/GenBank/DDBJ whole genome shotgun (WGS) entry which is preliminary data.</text>
</comment>
<keyword evidence="7" id="KW-0804">Transcription</keyword>
<keyword evidence="12" id="KW-1185">Reference proteome</keyword>
<evidence type="ECO:0000256" key="7">
    <source>
        <dbReference type="ARBA" id="ARBA00023163"/>
    </source>
</evidence>
<evidence type="ECO:0000256" key="4">
    <source>
        <dbReference type="ARBA" id="ARBA00022964"/>
    </source>
</evidence>
<evidence type="ECO:0000256" key="8">
    <source>
        <dbReference type="ARBA" id="ARBA00023242"/>
    </source>
</evidence>
<organism evidence="11 12">
    <name type="scientific">Fusarium solani</name>
    <name type="common">Filamentous fungus</name>
    <dbReference type="NCBI Taxonomy" id="169388"/>
    <lineage>
        <taxon>Eukaryota</taxon>
        <taxon>Fungi</taxon>
        <taxon>Dikarya</taxon>
        <taxon>Ascomycota</taxon>
        <taxon>Pezizomycotina</taxon>
        <taxon>Sordariomycetes</taxon>
        <taxon>Hypocreomycetidae</taxon>
        <taxon>Hypocreales</taxon>
        <taxon>Nectriaceae</taxon>
        <taxon>Fusarium</taxon>
        <taxon>Fusarium solani species complex</taxon>
    </lineage>
</organism>
<evidence type="ECO:0000313" key="11">
    <source>
        <dbReference type="EMBL" id="KAH7258182.1"/>
    </source>
</evidence>
<feature type="region of interest" description="Disordered" evidence="9">
    <location>
        <begin position="911"/>
        <end position="930"/>
    </location>
</feature>
<dbReference type="EMBL" id="JAGTJS010000009">
    <property type="protein sequence ID" value="KAH7258182.1"/>
    <property type="molecule type" value="Genomic_DNA"/>
</dbReference>
<dbReference type="InterPro" id="IPR050815">
    <property type="entry name" value="TF_fung"/>
</dbReference>
<dbReference type="CDD" id="cd12148">
    <property type="entry name" value="fungal_TF_MHR"/>
    <property type="match status" value="1"/>
</dbReference>
<evidence type="ECO:0000259" key="10">
    <source>
        <dbReference type="PROSITE" id="PS50048"/>
    </source>
</evidence>
<evidence type="ECO:0000256" key="6">
    <source>
        <dbReference type="ARBA" id="ARBA00023015"/>
    </source>
</evidence>
<name>A0A9P9HJE6_FUSSL</name>
<evidence type="ECO:0000256" key="5">
    <source>
        <dbReference type="ARBA" id="ARBA00023002"/>
    </source>
</evidence>
<feature type="region of interest" description="Disordered" evidence="9">
    <location>
        <begin position="1"/>
        <end position="21"/>
    </location>
</feature>
<comment type="subcellular location">
    <subcellularLocation>
        <location evidence="2">Nucleus</location>
    </subcellularLocation>
</comment>
<dbReference type="Gene3D" id="4.10.240.10">
    <property type="entry name" value="Zn(2)-C6 fungal-type DNA-binding domain"/>
    <property type="match status" value="1"/>
</dbReference>
<reference evidence="11" key="1">
    <citation type="journal article" date="2021" name="Nat. Commun.">
        <title>Genetic determinants of endophytism in the Arabidopsis root mycobiome.</title>
        <authorList>
            <person name="Mesny F."/>
            <person name="Miyauchi S."/>
            <person name="Thiergart T."/>
            <person name="Pickel B."/>
            <person name="Atanasova L."/>
            <person name="Karlsson M."/>
            <person name="Huettel B."/>
            <person name="Barry K.W."/>
            <person name="Haridas S."/>
            <person name="Chen C."/>
            <person name="Bauer D."/>
            <person name="Andreopoulos W."/>
            <person name="Pangilinan J."/>
            <person name="LaButti K."/>
            <person name="Riley R."/>
            <person name="Lipzen A."/>
            <person name="Clum A."/>
            <person name="Drula E."/>
            <person name="Henrissat B."/>
            <person name="Kohler A."/>
            <person name="Grigoriev I.V."/>
            <person name="Martin F.M."/>
            <person name="Hacquard S."/>
        </authorList>
    </citation>
    <scope>NUCLEOTIDE SEQUENCE</scope>
    <source>
        <strain evidence="11">FSSC 5 MPI-SDFR-AT-0091</strain>
    </source>
</reference>
<dbReference type="SUPFAM" id="SSF57701">
    <property type="entry name" value="Zn2/Cys6 DNA-binding domain"/>
    <property type="match status" value="1"/>
</dbReference>
<feature type="region of interest" description="Disordered" evidence="9">
    <location>
        <begin position="91"/>
        <end position="129"/>
    </location>
</feature>
<dbReference type="InterPro" id="IPR007219">
    <property type="entry name" value="XnlR_reg_dom"/>
</dbReference>
<sequence>MPPDTTESEPSTSASAAPAGTEPLACVSCRARKLKCDRTKPACSRCVKVSNECTYPESRRKPTFKRRNVKELEARLAQVEDYLKEVNKNVDEKTDDGSPVQPAQPEIEVPNFTGVPRLGNDSEQPQMTFFGPDYFEQSNAIENPPNTQLMGLGMTESLPPDEVMEELNTTFFQHQYQMIPIVHPGRYLQAFYGPPMRKPPMCLQYIIWALASVGHAKYNQYHEVFYRRARQYIEADEMKGHGEVFVSINHTQAWALIAFYEAKVMLFSRSAMSSANCVRLCHMIGLDRLDGERLGMPPPLPPALTWAELEERRRVFWGAFSIDAHCCISTGWPSLISKDDIATRLPASEDAFLADREEEAPFLTDAFRGAQYTGFAGTVITCEVFKSILRHVHNARPDDGCDDVMNGTYWTRHRELDNTLSSLFMFLPEKFRMPENIRDASATHLNLNLHASIICLHHAAIEKVEKHGLPDHIKQNSIARLRAAAEEVVNIIRINTHATLFFRSPLCALSLYCTTTVYVYLAKQNPTGGLTSIDLSNLDLIIQAMEAIARTHTITRAFLQQACLDIEHNGLNSSIRMPSLKRFRNAFGEGKSHIPMLVRSAVAKHTEQSFLFFAHKSSLDAEEEARMKDHRPGKDCFRGMLGAVTRNVAPPSQEDPATNKRKRMSSSPGPEMMSSQRGNLLSSFTASGVNLGPRFAATGTWPSLSPRVTSASISLPDRTNSSSASSPANQCSGARTVSGSSHTSPDNGLGNTAEDNRIDLRSLQGRVATPIWQSTEETLFAQITETMITNALPSDGTDPWGILNADLNWDAEGMPTGSIMTSFLVVFSNPISEFLYPGSTGRRDAAYSRPQLNESLLAIDSPNATVPVCEADSYVARILHREPLVVYLEGFLSEEERKHMLEISEPIFEPSTITNDGEATHRDSSVRDSSVAVIPRTDPVRCIENRVRSLQGWRSDLWIERLRTQRYGPGGHYGHHFDWSSNTRGWGRVSSLMAWVDGSEIRGGGTEFPALPVPASEEWCRFVECGGNNTGAVFKVVPGNAVYWENFAADGRGYDETWHAGLPVEEGTKVGLNIWSFGRI</sequence>
<comment type="cofactor">
    <cofactor evidence="1">
        <name>L-ascorbate</name>
        <dbReference type="ChEBI" id="CHEBI:38290"/>
    </cofactor>
</comment>
<dbReference type="GO" id="GO:0031418">
    <property type="term" value="F:L-ascorbic acid binding"/>
    <property type="evidence" value="ECO:0007669"/>
    <property type="project" value="InterPro"/>
</dbReference>
<evidence type="ECO:0000256" key="2">
    <source>
        <dbReference type="ARBA" id="ARBA00004123"/>
    </source>
</evidence>
<proteinExistence type="predicted"/>
<dbReference type="AlphaFoldDB" id="A0A9P9HJE6"/>
<dbReference type="InterPro" id="IPR006620">
    <property type="entry name" value="Pro_4_hyd_alph"/>
</dbReference>
<accession>A0A9P9HJE6</accession>
<dbReference type="CDD" id="cd00067">
    <property type="entry name" value="GAL4"/>
    <property type="match status" value="1"/>
</dbReference>
<keyword evidence="5" id="KW-0560">Oxidoreductase</keyword>
<feature type="domain" description="Zn(2)-C6 fungal-type" evidence="10">
    <location>
        <begin position="25"/>
        <end position="55"/>
    </location>
</feature>
<dbReference type="Proteomes" id="UP000736672">
    <property type="component" value="Unassembled WGS sequence"/>
</dbReference>
<evidence type="ECO:0000313" key="12">
    <source>
        <dbReference type="Proteomes" id="UP000736672"/>
    </source>
</evidence>
<dbReference type="GO" id="GO:0051213">
    <property type="term" value="F:dioxygenase activity"/>
    <property type="evidence" value="ECO:0007669"/>
    <property type="project" value="UniProtKB-KW"/>
</dbReference>
<gene>
    <name evidence="11" type="ORF">B0J15DRAFT_395472</name>
</gene>
<dbReference type="InterPro" id="IPR036864">
    <property type="entry name" value="Zn2-C6_fun-type_DNA-bd_sf"/>
</dbReference>
<dbReference type="OrthoDB" id="4456959at2759"/>
<protein>
    <recommendedName>
        <fullName evidence="10">Zn(2)-C6 fungal-type domain-containing protein</fullName>
    </recommendedName>
</protein>
<dbReference type="GO" id="GO:0003677">
    <property type="term" value="F:DNA binding"/>
    <property type="evidence" value="ECO:0007669"/>
    <property type="project" value="InterPro"/>
</dbReference>
<dbReference type="PROSITE" id="PS00463">
    <property type="entry name" value="ZN2_CY6_FUNGAL_1"/>
    <property type="match status" value="1"/>
</dbReference>
<dbReference type="PANTHER" id="PTHR47338:SF10">
    <property type="entry name" value="TRANSCRIPTION FACTOR DOMAIN-CONTAINING PROTEIN-RELATED"/>
    <property type="match status" value="1"/>
</dbReference>
<evidence type="ECO:0000256" key="1">
    <source>
        <dbReference type="ARBA" id="ARBA00001961"/>
    </source>
</evidence>
<feature type="compositionally biased region" description="Polar residues" evidence="9">
    <location>
        <begin position="727"/>
        <end position="750"/>
    </location>
</feature>
<evidence type="ECO:0000256" key="3">
    <source>
        <dbReference type="ARBA" id="ARBA00022723"/>
    </source>
</evidence>
<dbReference type="SMART" id="SM00702">
    <property type="entry name" value="P4Hc"/>
    <property type="match status" value="1"/>
</dbReference>
<dbReference type="SMART" id="SM00066">
    <property type="entry name" value="GAL4"/>
    <property type="match status" value="1"/>
</dbReference>
<feature type="region of interest" description="Disordered" evidence="9">
    <location>
        <begin position="643"/>
        <end position="677"/>
    </location>
</feature>
<dbReference type="SMART" id="SM00906">
    <property type="entry name" value="Fungal_trans"/>
    <property type="match status" value="1"/>
</dbReference>
<feature type="compositionally biased region" description="Polar residues" evidence="9">
    <location>
        <begin position="709"/>
        <end position="720"/>
    </location>
</feature>
<dbReference type="InterPro" id="IPR001138">
    <property type="entry name" value="Zn2Cys6_DnaBD"/>
</dbReference>
<feature type="region of interest" description="Disordered" evidence="9">
    <location>
        <begin position="709"/>
        <end position="754"/>
    </location>
</feature>
<feature type="compositionally biased region" description="Low complexity" evidence="9">
    <location>
        <begin position="665"/>
        <end position="675"/>
    </location>
</feature>
<dbReference type="GO" id="GO:0005506">
    <property type="term" value="F:iron ion binding"/>
    <property type="evidence" value="ECO:0007669"/>
    <property type="project" value="InterPro"/>
</dbReference>
<dbReference type="Pfam" id="PF00172">
    <property type="entry name" value="Zn_clus"/>
    <property type="match status" value="1"/>
</dbReference>
<dbReference type="PANTHER" id="PTHR47338">
    <property type="entry name" value="ZN(II)2CYS6 TRANSCRIPTION FACTOR (EUROFUNG)-RELATED"/>
    <property type="match status" value="1"/>
</dbReference>
<keyword evidence="6" id="KW-0805">Transcription regulation</keyword>
<keyword evidence="3" id="KW-0479">Metal-binding</keyword>
<dbReference type="PROSITE" id="PS50048">
    <property type="entry name" value="ZN2_CY6_FUNGAL_2"/>
    <property type="match status" value="1"/>
</dbReference>
<dbReference type="GO" id="GO:0005634">
    <property type="term" value="C:nucleus"/>
    <property type="evidence" value="ECO:0007669"/>
    <property type="project" value="UniProtKB-SubCell"/>
</dbReference>
<dbReference type="GO" id="GO:0000981">
    <property type="term" value="F:DNA-binding transcription factor activity, RNA polymerase II-specific"/>
    <property type="evidence" value="ECO:0007669"/>
    <property type="project" value="InterPro"/>
</dbReference>